<evidence type="ECO:0000313" key="1">
    <source>
        <dbReference type="EMBL" id="DAD43200.1"/>
    </source>
</evidence>
<evidence type="ECO:0000313" key="2">
    <source>
        <dbReference type="Proteomes" id="UP000607653"/>
    </source>
</evidence>
<name>A0A822ZFA7_NELNU</name>
<dbReference type="AlphaFoldDB" id="A0A822ZFA7"/>
<sequence length="79" mass="8614">MILLSLVGSLSTDSTARSRSVVHKSDYTMLRARRANFESEATNPPLLGLARVDLVLSNTPQIIGPNSISSVLYFLPEPK</sequence>
<comment type="caution">
    <text evidence="1">The sequence shown here is derived from an EMBL/GenBank/DDBJ whole genome shotgun (WGS) entry which is preliminary data.</text>
</comment>
<keyword evidence="2" id="KW-1185">Reference proteome</keyword>
<gene>
    <name evidence="1" type="ORF">HUJ06_001430</name>
</gene>
<accession>A0A822ZFA7</accession>
<proteinExistence type="predicted"/>
<dbReference type="Proteomes" id="UP000607653">
    <property type="component" value="Unassembled WGS sequence"/>
</dbReference>
<organism evidence="1 2">
    <name type="scientific">Nelumbo nucifera</name>
    <name type="common">Sacred lotus</name>
    <dbReference type="NCBI Taxonomy" id="4432"/>
    <lineage>
        <taxon>Eukaryota</taxon>
        <taxon>Viridiplantae</taxon>
        <taxon>Streptophyta</taxon>
        <taxon>Embryophyta</taxon>
        <taxon>Tracheophyta</taxon>
        <taxon>Spermatophyta</taxon>
        <taxon>Magnoliopsida</taxon>
        <taxon>Proteales</taxon>
        <taxon>Nelumbonaceae</taxon>
        <taxon>Nelumbo</taxon>
    </lineage>
</organism>
<dbReference type="EMBL" id="DUZY01000006">
    <property type="protein sequence ID" value="DAD43200.1"/>
    <property type="molecule type" value="Genomic_DNA"/>
</dbReference>
<protein>
    <submittedName>
        <fullName evidence="1">Uncharacterized protein</fullName>
    </submittedName>
</protein>
<reference evidence="1 2" key="1">
    <citation type="journal article" date="2020" name="Mol. Biol. Evol.">
        <title>Distinct Expression and Methylation Patterns for Genes with Different Fates following a Single Whole-Genome Duplication in Flowering Plants.</title>
        <authorList>
            <person name="Shi T."/>
            <person name="Rahmani R.S."/>
            <person name="Gugger P.F."/>
            <person name="Wang M."/>
            <person name="Li H."/>
            <person name="Zhang Y."/>
            <person name="Li Z."/>
            <person name="Wang Q."/>
            <person name="Van de Peer Y."/>
            <person name="Marchal K."/>
            <person name="Chen J."/>
        </authorList>
    </citation>
    <scope>NUCLEOTIDE SEQUENCE [LARGE SCALE GENOMIC DNA]</scope>
    <source>
        <tissue evidence="1">Leaf</tissue>
    </source>
</reference>